<feature type="region of interest" description="Disordered" evidence="1">
    <location>
        <begin position="18"/>
        <end position="56"/>
    </location>
</feature>
<sequence>MPRVVRTVGEAHPFLTRVLTPKSRTDPPPSWSAPPLRSVPNQLQGSTTPPLHTHTHTHTHACIQSLAYRGKNPESGGGAPSPTLPLSRLLSLLGDCPREEYRLKGFVLYCFYFVRESRCRDALLGVRDTSINVIGRFGDIPRAMFQP</sequence>
<comment type="caution">
    <text evidence="2">The sequence shown here is derived from an EMBL/GenBank/DDBJ whole genome shotgun (WGS) entry which is preliminary data.</text>
</comment>
<evidence type="ECO:0000313" key="3">
    <source>
        <dbReference type="Proteomes" id="UP000664940"/>
    </source>
</evidence>
<organism evidence="2 3">
    <name type="scientific">Phyllostomus discolor</name>
    <name type="common">pale spear-nosed bat</name>
    <dbReference type="NCBI Taxonomy" id="89673"/>
    <lineage>
        <taxon>Eukaryota</taxon>
        <taxon>Metazoa</taxon>
        <taxon>Chordata</taxon>
        <taxon>Craniata</taxon>
        <taxon>Vertebrata</taxon>
        <taxon>Euteleostomi</taxon>
        <taxon>Mammalia</taxon>
        <taxon>Eutheria</taxon>
        <taxon>Laurasiatheria</taxon>
        <taxon>Chiroptera</taxon>
        <taxon>Yangochiroptera</taxon>
        <taxon>Phyllostomidae</taxon>
        <taxon>Phyllostominae</taxon>
        <taxon>Phyllostomus</taxon>
    </lineage>
</organism>
<accession>A0A834DQ95</accession>
<evidence type="ECO:0000313" key="2">
    <source>
        <dbReference type="EMBL" id="KAF6088511.1"/>
    </source>
</evidence>
<reference evidence="2 3" key="1">
    <citation type="journal article" date="2020" name="Nature">
        <title>Six reference-quality genomes reveal evolution of bat adaptations.</title>
        <authorList>
            <person name="Jebb D."/>
            <person name="Huang Z."/>
            <person name="Pippel M."/>
            <person name="Hughes G.M."/>
            <person name="Lavrichenko K."/>
            <person name="Devanna P."/>
            <person name="Winkler S."/>
            <person name="Jermiin L.S."/>
            <person name="Skirmuntt E.C."/>
            <person name="Katzourakis A."/>
            <person name="Burkitt-Gray L."/>
            <person name="Ray D.A."/>
            <person name="Sullivan K.A.M."/>
            <person name="Roscito J.G."/>
            <person name="Kirilenko B.M."/>
            <person name="Davalos L.M."/>
            <person name="Corthals A.P."/>
            <person name="Power M.L."/>
            <person name="Jones G."/>
            <person name="Ransome R.D."/>
            <person name="Dechmann D.K.N."/>
            <person name="Locatelli A.G."/>
            <person name="Puechmaille S.J."/>
            <person name="Fedrigo O."/>
            <person name="Jarvis E.D."/>
            <person name="Hiller M."/>
            <person name="Vernes S.C."/>
            <person name="Myers E.W."/>
            <person name="Teeling E.C."/>
        </authorList>
    </citation>
    <scope>NUCLEOTIDE SEQUENCE [LARGE SCALE GENOMIC DNA]</scope>
    <source>
        <strain evidence="2">Bat1K_MPI-CBG_1</strain>
    </source>
</reference>
<evidence type="ECO:0000256" key="1">
    <source>
        <dbReference type="SAM" id="MobiDB-lite"/>
    </source>
</evidence>
<proteinExistence type="predicted"/>
<dbReference type="EMBL" id="JABVXQ010000010">
    <property type="protein sequence ID" value="KAF6088511.1"/>
    <property type="molecule type" value="Genomic_DNA"/>
</dbReference>
<dbReference type="Proteomes" id="UP000664940">
    <property type="component" value="Unassembled WGS sequence"/>
</dbReference>
<name>A0A834DQ95_9CHIR</name>
<gene>
    <name evidence="2" type="ORF">HJG60_008334</name>
</gene>
<dbReference type="AlphaFoldDB" id="A0A834DQ95"/>
<protein>
    <submittedName>
        <fullName evidence="2">Uncharacterized protein</fullName>
    </submittedName>
</protein>